<dbReference type="InterPro" id="IPR010399">
    <property type="entry name" value="Tify_dom"/>
</dbReference>
<keyword evidence="6" id="KW-1185">Reference proteome</keyword>
<dbReference type="EMBL" id="JANJYJ010000005">
    <property type="protein sequence ID" value="KAK3213298.1"/>
    <property type="molecule type" value="Genomic_DNA"/>
</dbReference>
<dbReference type="InterPro" id="IPR018467">
    <property type="entry name" value="CCT_CS"/>
</dbReference>
<organism evidence="5 6">
    <name type="scientific">Dipteronia sinensis</name>
    <dbReference type="NCBI Taxonomy" id="43782"/>
    <lineage>
        <taxon>Eukaryota</taxon>
        <taxon>Viridiplantae</taxon>
        <taxon>Streptophyta</taxon>
        <taxon>Embryophyta</taxon>
        <taxon>Tracheophyta</taxon>
        <taxon>Spermatophyta</taxon>
        <taxon>Magnoliopsida</taxon>
        <taxon>eudicotyledons</taxon>
        <taxon>Gunneridae</taxon>
        <taxon>Pentapetalae</taxon>
        <taxon>rosids</taxon>
        <taxon>malvids</taxon>
        <taxon>Sapindales</taxon>
        <taxon>Sapindaceae</taxon>
        <taxon>Hippocastanoideae</taxon>
        <taxon>Acereae</taxon>
        <taxon>Dipteronia</taxon>
    </lineage>
</organism>
<keyword evidence="2" id="KW-0539">Nucleus</keyword>
<dbReference type="GO" id="GO:0005634">
    <property type="term" value="C:nucleus"/>
    <property type="evidence" value="ECO:0007669"/>
    <property type="project" value="UniProtKB-SubCell"/>
</dbReference>
<evidence type="ECO:0000256" key="3">
    <source>
        <dbReference type="SAM" id="MobiDB-lite"/>
    </source>
</evidence>
<evidence type="ECO:0000313" key="5">
    <source>
        <dbReference type="EMBL" id="KAK3213298.1"/>
    </source>
</evidence>
<feature type="compositionally biased region" description="Basic and acidic residues" evidence="3">
    <location>
        <begin position="1"/>
        <end position="27"/>
    </location>
</feature>
<feature type="region of interest" description="Disordered" evidence="3">
    <location>
        <begin position="192"/>
        <end position="216"/>
    </location>
</feature>
<evidence type="ECO:0000313" key="6">
    <source>
        <dbReference type="Proteomes" id="UP001281410"/>
    </source>
</evidence>
<proteinExistence type="inferred from homology"/>
<dbReference type="Pfam" id="PF09425">
    <property type="entry name" value="Jas_motif"/>
    <property type="match status" value="1"/>
</dbReference>
<dbReference type="Proteomes" id="UP001281410">
    <property type="component" value="Unassembled WGS sequence"/>
</dbReference>
<evidence type="ECO:0000256" key="1">
    <source>
        <dbReference type="ARBA" id="ARBA00008614"/>
    </source>
</evidence>
<gene>
    <name evidence="5" type="ORF">Dsin_018004</name>
</gene>
<dbReference type="AlphaFoldDB" id="A0AAE0AH11"/>
<comment type="similarity">
    <text evidence="1 2">Belongs to the TIFY/JAZ family.</text>
</comment>
<comment type="subcellular location">
    <subcellularLocation>
        <location evidence="2">Nucleus</location>
    </subcellularLocation>
</comment>
<sequence length="240" mass="25698">METDFRSVEEEEKPKFGEEEKEEKMKLEVGGGNDAVKGSAEDGSVGGLDFPGNKLSITTNNTARSMAVPTSGINATNFDPSQLTIFYGGKVCVFDALPAEKVHEIMLLATAAAVASNSGDMKSIGTNCPASSPVLTRSPSLQSTGSALPSPRAQPYQIQRNSFCKLQAELPMARRHSLQRFFEKRRDRLVSKNPYAAQSGTKMPENTKPSLIAEASADSGYCQTPIHGDELPPKAATDVA</sequence>
<feature type="domain" description="Tify" evidence="4">
    <location>
        <begin position="76"/>
        <end position="111"/>
    </location>
</feature>
<name>A0AAE0AH11_9ROSI</name>
<dbReference type="SMART" id="SM00979">
    <property type="entry name" value="TIFY"/>
    <property type="match status" value="1"/>
</dbReference>
<protein>
    <recommendedName>
        <fullName evidence="2">Protein TIFY</fullName>
    </recommendedName>
    <alternativeName>
        <fullName evidence="2">Jasmonate ZIM domain-containing protein</fullName>
    </alternativeName>
</protein>
<dbReference type="PANTHER" id="PTHR33077">
    <property type="entry name" value="PROTEIN TIFY 4A-RELATED-RELATED"/>
    <property type="match status" value="1"/>
</dbReference>
<evidence type="ECO:0000256" key="2">
    <source>
        <dbReference type="RuleBase" id="RU369065"/>
    </source>
</evidence>
<dbReference type="PANTHER" id="PTHR33077:SF61">
    <property type="entry name" value="PROTEIN TIFY 3A-RELATED"/>
    <property type="match status" value="1"/>
</dbReference>
<dbReference type="GO" id="GO:0009611">
    <property type="term" value="P:response to wounding"/>
    <property type="evidence" value="ECO:0007669"/>
    <property type="project" value="UniProtKB-UniRule"/>
</dbReference>
<comment type="caution">
    <text evidence="5">The sequence shown here is derived from an EMBL/GenBank/DDBJ whole genome shotgun (WGS) entry which is preliminary data.</text>
</comment>
<feature type="region of interest" description="Disordered" evidence="3">
    <location>
        <begin position="221"/>
        <end position="240"/>
    </location>
</feature>
<dbReference type="Pfam" id="PF06200">
    <property type="entry name" value="tify"/>
    <property type="match status" value="1"/>
</dbReference>
<reference evidence="5" key="1">
    <citation type="journal article" date="2023" name="Plant J.">
        <title>Genome sequences and population genomics provide insights into the demographic history, inbreeding, and mutation load of two 'living fossil' tree species of Dipteronia.</title>
        <authorList>
            <person name="Feng Y."/>
            <person name="Comes H.P."/>
            <person name="Chen J."/>
            <person name="Zhu S."/>
            <person name="Lu R."/>
            <person name="Zhang X."/>
            <person name="Li P."/>
            <person name="Qiu J."/>
            <person name="Olsen K.M."/>
            <person name="Qiu Y."/>
        </authorList>
    </citation>
    <scope>NUCLEOTIDE SEQUENCE</scope>
    <source>
        <strain evidence="5">NBL</strain>
    </source>
</reference>
<comment type="function">
    <text evidence="2">Repressor of jasmonate responses.</text>
</comment>
<dbReference type="GO" id="GO:2000022">
    <property type="term" value="P:regulation of jasmonic acid mediated signaling pathway"/>
    <property type="evidence" value="ECO:0007669"/>
    <property type="project" value="UniProtKB-UniRule"/>
</dbReference>
<comment type="domain">
    <text evidence="2">The jas domain is required for interaction with COI1.</text>
</comment>
<feature type="compositionally biased region" description="Polar residues" evidence="3">
    <location>
        <begin position="130"/>
        <end position="147"/>
    </location>
</feature>
<accession>A0AAE0AH11</accession>
<keyword evidence="2" id="KW-1184">Jasmonic acid signaling pathway</keyword>
<dbReference type="GO" id="GO:0031347">
    <property type="term" value="P:regulation of defense response"/>
    <property type="evidence" value="ECO:0007669"/>
    <property type="project" value="UniProtKB-UniRule"/>
</dbReference>
<feature type="region of interest" description="Disordered" evidence="3">
    <location>
        <begin position="130"/>
        <end position="153"/>
    </location>
</feature>
<feature type="region of interest" description="Disordered" evidence="3">
    <location>
        <begin position="1"/>
        <end position="48"/>
    </location>
</feature>
<dbReference type="PROSITE" id="PS51320">
    <property type="entry name" value="TIFY"/>
    <property type="match status" value="1"/>
</dbReference>
<dbReference type="InterPro" id="IPR040390">
    <property type="entry name" value="TIFY/JAZ"/>
</dbReference>
<evidence type="ECO:0000259" key="4">
    <source>
        <dbReference type="PROSITE" id="PS51320"/>
    </source>
</evidence>